<dbReference type="GO" id="GO:0003676">
    <property type="term" value="F:nucleic acid binding"/>
    <property type="evidence" value="ECO:0007669"/>
    <property type="project" value="InterPro"/>
</dbReference>
<dbReference type="SUPFAM" id="SSF53098">
    <property type="entry name" value="Ribonuclease H-like"/>
    <property type="match status" value="1"/>
</dbReference>
<protein>
    <recommendedName>
        <fullName evidence="1">RNase H type-1 domain-containing protein</fullName>
    </recommendedName>
</protein>
<dbReference type="AlphaFoldDB" id="A0A1F6NL13"/>
<dbReference type="InterPro" id="IPR012337">
    <property type="entry name" value="RNaseH-like_sf"/>
</dbReference>
<reference evidence="2 3" key="1">
    <citation type="journal article" date="2016" name="Nat. Commun.">
        <title>Thousands of microbial genomes shed light on interconnected biogeochemical processes in an aquifer system.</title>
        <authorList>
            <person name="Anantharaman K."/>
            <person name="Brown C.T."/>
            <person name="Hug L.A."/>
            <person name="Sharon I."/>
            <person name="Castelle C.J."/>
            <person name="Probst A.J."/>
            <person name="Thomas B.C."/>
            <person name="Singh A."/>
            <person name="Wilkins M.J."/>
            <person name="Karaoz U."/>
            <person name="Brodie E.L."/>
            <person name="Williams K.H."/>
            <person name="Hubbard S.S."/>
            <person name="Banfield J.F."/>
        </authorList>
    </citation>
    <scope>NUCLEOTIDE SEQUENCE [LARGE SCALE GENOMIC DNA]</scope>
</reference>
<dbReference type="Proteomes" id="UP000177803">
    <property type="component" value="Unassembled WGS sequence"/>
</dbReference>
<dbReference type="InterPro" id="IPR036397">
    <property type="entry name" value="RNaseH_sf"/>
</dbReference>
<evidence type="ECO:0000313" key="3">
    <source>
        <dbReference type="Proteomes" id="UP000177803"/>
    </source>
</evidence>
<accession>A0A1F6NL13</accession>
<dbReference type="InterPro" id="IPR002156">
    <property type="entry name" value="RNaseH_domain"/>
</dbReference>
<dbReference type="PROSITE" id="PS50879">
    <property type="entry name" value="RNASE_H_1"/>
    <property type="match status" value="1"/>
</dbReference>
<dbReference type="CDD" id="cd09279">
    <property type="entry name" value="RNase_HI_like"/>
    <property type="match status" value="1"/>
</dbReference>
<sequence length="132" mass="14893">MRVSIFTDGGARGNPGPAASGVVIKDEKGLNLDKFGEYLGERTNNFAEYSALIAGMRRARELGATEIECMLDSELVVKQMKREYKVREATLQKLFIEAYNLGTQFKKITFRHIPREKNKEADALVNEVLDNH</sequence>
<dbReference type="EMBL" id="MFQR01000015">
    <property type="protein sequence ID" value="OGH84535.1"/>
    <property type="molecule type" value="Genomic_DNA"/>
</dbReference>
<feature type="domain" description="RNase H type-1" evidence="1">
    <location>
        <begin position="1"/>
        <end position="132"/>
    </location>
</feature>
<dbReference type="Pfam" id="PF13456">
    <property type="entry name" value="RVT_3"/>
    <property type="match status" value="1"/>
</dbReference>
<dbReference type="GO" id="GO:0004523">
    <property type="term" value="F:RNA-DNA hybrid ribonuclease activity"/>
    <property type="evidence" value="ECO:0007669"/>
    <property type="project" value="InterPro"/>
</dbReference>
<proteinExistence type="predicted"/>
<organism evidence="2 3">
    <name type="scientific">Candidatus Magasanikbacteria bacterium RIFOXYA2_FULL_44_8</name>
    <dbReference type="NCBI Taxonomy" id="1798696"/>
    <lineage>
        <taxon>Bacteria</taxon>
        <taxon>Candidatus Magasanikiibacteriota</taxon>
    </lineage>
</organism>
<gene>
    <name evidence="2" type="ORF">A2261_02815</name>
</gene>
<dbReference type="PANTHER" id="PTHR46387">
    <property type="entry name" value="POLYNUCLEOTIDYL TRANSFERASE, RIBONUCLEASE H-LIKE SUPERFAMILY PROTEIN"/>
    <property type="match status" value="1"/>
</dbReference>
<name>A0A1F6NL13_9BACT</name>
<dbReference type="PANTHER" id="PTHR46387:SF2">
    <property type="entry name" value="RIBONUCLEASE HI"/>
    <property type="match status" value="1"/>
</dbReference>
<comment type="caution">
    <text evidence="2">The sequence shown here is derived from an EMBL/GenBank/DDBJ whole genome shotgun (WGS) entry which is preliminary data.</text>
</comment>
<dbReference type="Gene3D" id="3.30.420.10">
    <property type="entry name" value="Ribonuclease H-like superfamily/Ribonuclease H"/>
    <property type="match status" value="1"/>
</dbReference>
<evidence type="ECO:0000313" key="2">
    <source>
        <dbReference type="EMBL" id="OGH84535.1"/>
    </source>
</evidence>
<evidence type="ECO:0000259" key="1">
    <source>
        <dbReference type="PROSITE" id="PS50879"/>
    </source>
</evidence>